<organism evidence="2 3">
    <name type="scientific">Stephania yunnanensis</name>
    <dbReference type="NCBI Taxonomy" id="152371"/>
    <lineage>
        <taxon>Eukaryota</taxon>
        <taxon>Viridiplantae</taxon>
        <taxon>Streptophyta</taxon>
        <taxon>Embryophyta</taxon>
        <taxon>Tracheophyta</taxon>
        <taxon>Spermatophyta</taxon>
        <taxon>Magnoliopsida</taxon>
        <taxon>Ranunculales</taxon>
        <taxon>Menispermaceae</taxon>
        <taxon>Menispermoideae</taxon>
        <taxon>Cissampelideae</taxon>
        <taxon>Stephania</taxon>
    </lineage>
</organism>
<dbReference type="EMBL" id="JBBNAF010000005">
    <property type="protein sequence ID" value="KAK9142574.1"/>
    <property type="molecule type" value="Genomic_DNA"/>
</dbReference>
<accession>A0AAP0JZC1</accession>
<feature type="region of interest" description="Disordered" evidence="1">
    <location>
        <begin position="1"/>
        <end position="29"/>
    </location>
</feature>
<proteinExistence type="predicted"/>
<comment type="caution">
    <text evidence="2">The sequence shown here is derived from an EMBL/GenBank/DDBJ whole genome shotgun (WGS) entry which is preliminary data.</text>
</comment>
<evidence type="ECO:0000256" key="1">
    <source>
        <dbReference type="SAM" id="MobiDB-lite"/>
    </source>
</evidence>
<evidence type="ECO:0000313" key="3">
    <source>
        <dbReference type="Proteomes" id="UP001420932"/>
    </source>
</evidence>
<feature type="compositionally biased region" description="Low complexity" evidence="1">
    <location>
        <begin position="17"/>
        <end position="29"/>
    </location>
</feature>
<protein>
    <submittedName>
        <fullName evidence="2">Uncharacterized protein</fullName>
    </submittedName>
</protein>
<gene>
    <name evidence="2" type="ORF">Syun_011974</name>
</gene>
<evidence type="ECO:0000313" key="2">
    <source>
        <dbReference type="EMBL" id="KAK9142574.1"/>
    </source>
</evidence>
<dbReference type="Proteomes" id="UP001420932">
    <property type="component" value="Unassembled WGS sequence"/>
</dbReference>
<keyword evidence="3" id="KW-1185">Reference proteome</keyword>
<sequence>MELAALKKASLMDSGERAQSSSPASSTSGGFIAVSRSFSSLPSIAVKFAILDRSSDLLLLLLLLLLL</sequence>
<name>A0AAP0JZC1_9MAGN</name>
<dbReference type="AlphaFoldDB" id="A0AAP0JZC1"/>
<reference evidence="2 3" key="1">
    <citation type="submission" date="2024-01" db="EMBL/GenBank/DDBJ databases">
        <title>Genome assemblies of Stephania.</title>
        <authorList>
            <person name="Yang L."/>
        </authorList>
    </citation>
    <scope>NUCLEOTIDE SEQUENCE [LARGE SCALE GENOMIC DNA]</scope>
    <source>
        <strain evidence="2">YNDBR</strain>
        <tissue evidence="2">Leaf</tissue>
    </source>
</reference>